<evidence type="ECO:0000256" key="1">
    <source>
        <dbReference type="ARBA" id="ARBA00004651"/>
    </source>
</evidence>
<accession>A0A6P8FZE9</accession>
<keyword evidence="7" id="KW-0297">G-protein coupled receptor</keyword>
<keyword evidence="11" id="KW-0807">Transducer</keyword>
<dbReference type="InterPro" id="IPR009030">
    <property type="entry name" value="Growth_fac_rcpt_cys_sf"/>
</dbReference>
<feature type="transmembrane region" description="Helical" evidence="12">
    <location>
        <begin position="169"/>
        <end position="190"/>
    </location>
</feature>
<dbReference type="InterPro" id="IPR017978">
    <property type="entry name" value="GPCR_3_C"/>
</dbReference>
<feature type="domain" description="G-protein coupled receptors family 3 profile" evidence="13">
    <location>
        <begin position="99"/>
        <end position="358"/>
    </location>
</feature>
<feature type="transmembrane region" description="Helical" evidence="12">
    <location>
        <begin position="99"/>
        <end position="124"/>
    </location>
</feature>
<dbReference type="PANTHER" id="PTHR24061">
    <property type="entry name" value="CALCIUM-SENSING RECEPTOR-RELATED"/>
    <property type="match status" value="1"/>
</dbReference>
<evidence type="ECO:0000256" key="3">
    <source>
        <dbReference type="ARBA" id="ARBA00022475"/>
    </source>
</evidence>
<dbReference type="PANTHER" id="PTHR24061:SF519">
    <property type="entry name" value="EXTRACELLULAR CALCIUM-SENSING RECEPTOR-LIKE"/>
    <property type="match status" value="1"/>
</dbReference>
<sequence>MPKCCPSLPTHADHLIWVESYGQVPHAVCSELCPVGTRRARIKGRPSCCFDCVPCADGTITNQSGALDCTLCPEEYWSNEGRSRCILKYVEVLSFEDTLGIILTAVSLVGASLTLATTVIFLVFRHTPVVRANNSELSALLLLSLFLCFLCPLTFIAEPTAWSCMLRHTAFGVTFALCISCVLGKTLVVITAFRATLPGVTQFGPVQQRIIVYSCTAVQVFICILWLSITPPYPQKRHKNRKIIVECNTGSDTAFYAVLGYIGLLSGICLVLAFLARKLPDNFNEAKLITFSMLVFCAVWITFIPAYVSSPGKYTVAVEIFAILSSAFGLLVCIFAPKCYVIIFQPEKNTRKHVMGKVPKSEL</sequence>
<dbReference type="GeneID" id="105904792"/>
<dbReference type="Gene3D" id="2.10.50.30">
    <property type="entry name" value="GPCR, family 3, nine cysteines domain"/>
    <property type="match status" value="1"/>
</dbReference>
<dbReference type="Proteomes" id="UP000515152">
    <property type="component" value="Chromosome 9"/>
</dbReference>
<dbReference type="AlphaFoldDB" id="A0A6P8FZE9"/>
<feature type="transmembrane region" description="Helical" evidence="12">
    <location>
        <begin position="320"/>
        <end position="343"/>
    </location>
</feature>
<evidence type="ECO:0000256" key="9">
    <source>
        <dbReference type="ARBA" id="ARBA00023170"/>
    </source>
</evidence>
<dbReference type="PROSITE" id="PS50259">
    <property type="entry name" value="G_PROTEIN_RECEP_F3_4"/>
    <property type="match status" value="1"/>
</dbReference>
<protein>
    <submittedName>
        <fullName evidence="15">Vomeronasal type-2 receptor 26-like</fullName>
    </submittedName>
</protein>
<dbReference type="InterPro" id="IPR000068">
    <property type="entry name" value="GPCR_3_Ca_sens_rcpt-rel"/>
</dbReference>
<evidence type="ECO:0000256" key="5">
    <source>
        <dbReference type="ARBA" id="ARBA00022729"/>
    </source>
</evidence>
<dbReference type="SUPFAM" id="SSF57184">
    <property type="entry name" value="Growth factor receptor domain"/>
    <property type="match status" value="1"/>
</dbReference>
<keyword evidence="9" id="KW-0675">Receptor</keyword>
<evidence type="ECO:0000256" key="11">
    <source>
        <dbReference type="ARBA" id="ARBA00023224"/>
    </source>
</evidence>
<dbReference type="CDD" id="cd15283">
    <property type="entry name" value="7tmC_V2R_pheromone"/>
    <property type="match status" value="1"/>
</dbReference>
<proteinExistence type="inferred from homology"/>
<keyword evidence="6 12" id="KW-1133">Transmembrane helix</keyword>
<dbReference type="InterPro" id="IPR000337">
    <property type="entry name" value="GPCR_3"/>
</dbReference>
<dbReference type="PRINTS" id="PR01535">
    <property type="entry name" value="VOMERONASL2R"/>
</dbReference>
<keyword evidence="10" id="KW-0325">Glycoprotein</keyword>
<dbReference type="InterPro" id="IPR017979">
    <property type="entry name" value="GPCR_3_CS"/>
</dbReference>
<dbReference type="RefSeq" id="XP_031428735.1">
    <property type="nucleotide sequence ID" value="XM_031572875.1"/>
</dbReference>
<reference evidence="15" key="1">
    <citation type="submission" date="2025-08" db="UniProtKB">
        <authorList>
            <consortium name="RefSeq"/>
        </authorList>
    </citation>
    <scope>IDENTIFICATION</scope>
</reference>
<evidence type="ECO:0000256" key="7">
    <source>
        <dbReference type="ARBA" id="ARBA00023040"/>
    </source>
</evidence>
<dbReference type="PROSITE" id="PS00981">
    <property type="entry name" value="G_PROTEIN_RECEP_F3_3"/>
    <property type="match status" value="1"/>
</dbReference>
<dbReference type="InterPro" id="IPR004073">
    <property type="entry name" value="GPCR_3_vmron_rcpt_2"/>
</dbReference>
<dbReference type="Pfam" id="PF07562">
    <property type="entry name" value="NCD3G"/>
    <property type="match status" value="1"/>
</dbReference>
<dbReference type="InterPro" id="IPR038550">
    <property type="entry name" value="GPCR_3_9-Cys_sf"/>
</dbReference>
<evidence type="ECO:0000256" key="2">
    <source>
        <dbReference type="ARBA" id="ARBA00007242"/>
    </source>
</evidence>
<organism evidence="14 15">
    <name type="scientific">Clupea harengus</name>
    <name type="common">Atlantic herring</name>
    <dbReference type="NCBI Taxonomy" id="7950"/>
    <lineage>
        <taxon>Eukaryota</taxon>
        <taxon>Metazoa</taxon>
        <taxon>Chordata</taxon>
        <taxon>Craniata</taxon>
        <taxon>Vertebrata</taxon>
        <taxon>Euteleostomi</taxon>
        <taxon>Actinopterygii</taxon>
        <taxon>Neopterygii</taxon>
        <taxon>Teleostei</taxon>
        <taxon>Clupei</taxon>
        <taxon>Clupeiformes</taxon>
        <taxon>Clupeoidei</taxon>
        <taxon>Clupeidae</taxon>
        <taxon>Clupea</taxon>
    </lineage>
</organism>
<evidence type="ECO:0000313" key="15">
    <source>
        <dbReference type="RefSeq" id="XP_031428735.1"/>
    </source>
</evidence>
<dbReference type="KEGG" id="char:105904792"/>
<evidence type="ECO:0000313" key="14">
    <source>
        <dbReference type="Proteomes" id="UP000515152"/>
    </source>
</evidence>
<keyword evidence="8 12" id="KW-0472">Membrane</keyword>
<evidence type="ECO:0000256" key="6">
    <source>
        <dbReference type="ARBA" id="ARBA00022989"/>
    </source>
</evidence>
<comment type="similarity">
    <text evidence="2">Belongs to the G-protein coupled receptor 3 family.</text>
</comment>
<comment type="subcellular location">
    <subcellularLocation>
        <location evidence="1">Cell membrane</location>
        <topology evidence="1">Multi-pass membrane protein</topology>
    </subcellularLocation>
</comment>
<dbReference type="Pfam" id="PF00003">
    <property type="entry name" value="7tm_3"/>
    <property type="match status" value="1"/>
</dbReference>
<evidence type="ECO:0000256" key="4">
    <source>
        <dbReference type="ARBA" id="ARBA00022692"/>
    </source>
</evidence>
<feature type="transmembrane region" description="Helical" evidence="12">
    <location>
        <begin position="136"/>
        <end position="157"/>
    </location>
</feature>
<evidence type="ECO:0000256" key="8">
    <source>
        <dbReference type="ARBA" id="ARBA00023136"/>
    </source>
</evidence>
<dbReference type="PRINTS" id="PR00248">
    <property type="entry name" value="GPCRMGR"/>
</dbReference>
<keyword evidence="14" id="KW-1185">Reference proteome</keyword>
<dbReference type="OrthoDB" id="5984008at2759"/>
<evidence type="ECO:0000256" key="10">
    <source>
        <dbReference type="ARBA" id="ARBA00023180"/>
    </source>
</evidence>
<name>A0A6P8FZE9_CLUHA</name>
<keyword evidence="4 12" id="KW-0812">Transmembrane</keyword>
<keyword evidence="3" id="KW-1003">Cell membrane</keyword>
<feature type="transmembrane region" description="Helical" evidence="12">
    <location>
        <begin position="210"/>
        <end position="229"/>
    </location>
</feature>
<gene>
    <name evidence="15" type="primary">LOC105904792</name>
</gene>
<evidence type="ECO:0000256" key="12">
    <source>
        <dbReference type="SAM" id="Phobius"/>
    </source>
</evidence>
<dbReference type="GO" id="GO:0005886">
    <property type="term" value="C:plasma membrane"/>
    <property type="evidence" value="ECO:0007669"/>
    <property type="project" value="UniProtKB-SubCell"/>
</dbReference>
<feature type="transmembrane region" description="Helical" evidence="12">
    <location>
        <begin position="288"/>
        <end position="308"/>
    </location>
</feature>
<dbReference type="FunFam" id="2.10.50.30:FF:000002">
    <property type="entry name" value="Vomeronasal 2 receptor, h1"/>
    <property type="match status" value="1"/>
</dbReference>
<feature type="transmembrane region" description="Helical" evidence="12">
    <location>
        <begin position="254"/>
        <end position="276"/>
    </location>
</feature>
<keyword evidence="5" id="KW-0732">Signal</keyword>
<dbReference type="GO" id="GO:0004930">
    <property type="term" value="F:G protein-coupled receptor activity"/>
    <property type="evidence" value="ECO:0007669"/>
    <property type="project" value="UniProtKB-KW"/>
</dbReference>
<evidence type="ECO:0000259" key="13">
    <source>
        <dbReference type="PROSITE" id="PS50259"/>
    </source>
</evidence>
<dbReference type="InterPro" id="IPR011500">
    <property type="entry name" value="GPCR_3_9-Cys_dom"/>
</dbReference>